<dbReference type="PANTHER" id="PTHR43585:SF2">
    <property type="entry name" value="ATP-GRASP ENZYME FSQD"/>
    <property type="match status" value="1"/>
</dbReference>
<reference evidence="6" key="1">
    <citation type="journal article" date="2012" name="J. Am. Chem. Soc.">
        <title>Molecular insights into the biosynthesis of guadinomine: a type III secretion system inhibitor.</title>
        <authorList>
            <person name="Holmes T.C."/>
            <person name="May A.E."/>
            <person name="Zaleta-Rivera K."/>
            <person name="Ruby J.G."/>
            <person name="Skewes-Cox P."/>
            <person name="Fischbach M.A."/>
            <person name="Derisi J.L."/>
            <person name="Iwatsuki M."/>
            <person name="Omura S."/>
            <person name="Khosla C."/>
        </authorList>
    </citation>
    <scope>NUCLEOTIDE SEQUENCE</scope>
    <source>
        <strain evidence="6">K01-0509</strain>
    </source>
</reference>
<dbReference type="GO" id="GO:0046872">
    <property type="term" value="F:metal ion binding"/>
    <property type="evidence" value="ECO:0007669"/>
    <property type="project" value="InterPro"/>
</dbReference>
<evidence type="ECO:0000256" key="1">
    <source>
        <dbReference type="ARBA" id="ARBA00022598"/>
    </source>
</evidence>
<dbReference type="PANTHER" id="PTHR43585">
    <property type="entry name" value="FUMIPYRROLE BIOSYNTHESIS PROTEIN C"/>
    <property type="match status" value="1"/>
</dbReference>
<evidence type="ECO:0000259" key="5">
    <source>
        <dbReference type="PROSITE" id="PS50975"/>
    </source>
</evidence>
<keyword evidence="1" id="KW-0436">Ligase</keyword>
<dbReference type="EMBL" id="JX545234">
    <property type="protein sequence ID" value="AFU82625.1"/>
    <property type="molecule type" value="Genomic_DNA"/>
</dbReference>
<protein>
    <submittedName>
        <fullName evidence="6">Carbamoylphosphate synthetase large subunit</fullName>
    </submittedName>
</protein>
<proteinExistence type="predicted"/>
<dbReference type="GO" id="GO:0005524">
    <property type="term" value="F:ATP binding"/>
    <property type="evidence" value="ECO:0007669"/>
    <property type="project" value="UniProtKB-UniRule"/>
</dbReference>
<sequence length="423" mass="47911">MELWPELRNRARSLREHGVPVLFLATEEFASVYEECADEVVICPDVFSEDAVVEALTPFQGRLDRFSIINDKIWPVQLGAARRLGMDFPGFQGQLNCRIKPRLREVLAEQLPLHTEVFAAADLTPENVAAAVERLGTPFVIKPIWGTASAFVDIVKDPARAYDELAETFESLRADHPHGPFDDGTRVWDPRNEVLLESFIGAGRELSFEAFVQNGDLVPLLIQEKLLWAEQDGFRLETANVCPTPFVSAEEEARIRDILEEALRELGVDDTFVHIELKWDGENVSIIEINPRIGGGSVAKTLIAWLDADVREMGRKLQRGEPLPRKYARVKEGFLLGVFVNAVESGIFKEFTGLDWVHAQPEFDFEQSYLQAGQRVPGRGESKATREGWMYTYDAFFHVTDEARIDELHDETRKRVLLTFETP</sequence>
<keyword evidence="2 4" id="KW-0547">Nucleotide-binding</keyword>
<dbReference type="SUPFAM" id="SSF56059">
    <property type="entry name" value="Glutathione synthetase ATP-binding domain-like"/>
    <property type="match status" value="1"/>
</dbReference>
<dbReference type="BioCyc" id="MetaCyc:MONOMER-19422"/>
<evidence type="ECO:0000256" key="3">
    <source>
        <dbReference type="ARBA" id="ARBA00022840"/>
    </source>
</evidence>
<dbReference type="PROSITE" id="PS50975">
    <property type="entry name" value="ATP_GRASP"/>
    <property type="match status" value="1"/>
</dbReference>
<keyword evidence="3 4" id="KW-0067">ATP-binding</keyword>
<dbReference type="Gene3D" id="3.30.470.20">
    <property type="entry name" value="ATP-grasp fold, B domain"/>
    <property type="match status" value="1"/>
</dbReference>
<dbReference type="GO" id="GO:0016874">
    <property type="term" value="F:ligase activity"/>
    <property type="evidence" value="ECO:0007669"/>
    <property type="project" value="UniProtKB-KW"/>
</dbReference>
<evidence type="ECO:0000313" key="6">
    <source>
        <dbReference type="EMBL" id="AFU82625.1"/>
    </source>
</evidence>
<evidence type="ECO:0000256" key="4">
    <source>
        <dbReference type="PROSITE-ProRule" id="PRU00409"/>
    </source>
</evidence>
<name>K4JV76_9ACTN</name>
<evidence type="ECO:0000256" key="2">
    <source>
        <dbReference type="ARBA" id="ARBA00022741"/>
    </source>
</evidence>
<accession>K4JV76</accession>
<dbReference type="InterPro" id="IPR011761">
    <property type="entry name" value="ATP-grasp"/>
</dbReference>
<feature type="domain" description="ATP-grasp" evidence="5">
    <location>
        <begin position="105"/>
        <end position="319"/>
    </location>
</feature>
<organism evidence="6">
    <name type="scientific">Streptomyces sp. K01-0509</name>
    <dbReference type="NCBI Taxonomy" id="1238679"/>
    <lineage>
        <taxon>Bacteria</taxon>
        <taxon>Bacillati</taxon>
        <taxon>Actinomycetota</taxon>
        <taxon>Actinomycetes</taxon>
        <taxon>Kitasatosporales</taxon>
        <taxon>Streptomycetaceae</taxon>
        <taxon>Streptomyces</taxon>
    </lineage>
</organism>
<dbReference type="InterPro" id="IPR052032">
    <property type="entry name" value="ATP-dep_AA_Ligase"/>
</dbReference>
<dbReference type="Pfam" id="PF13535">
    <property type="entry name" value="ATP-grasp_4"/>
    <property type="match status" value="1"/>
</dbReference>
<dbReference type="AlphaFoldDB" id="K4JV76"/>
<gene>
    <name evidence="6" type="primary">gdnP</name>
</gene>